<dbReference type="AlphaFoldDB" id="A0A4Y4DPV0"/>
<feature type="domain" description="Fumarylacetoacetase-like C-terminal" evidence="2">
    <location>
        <begin position="71"/>
        <end position="251"/>
    </location>
</feature>
<dbReference type="InterPro" id="IPR050772">
    <property type="entry name" value="Hydratase-Decarb/MhpD_sf"/>
</dbReference>
<evidence type="ECO:0000256" key="1">
    <source>
        <dbReference type="ARBA" id="ARBA00023239"/>
    </source>
</evidence>
<keyword evidence="1" id="KW-0456">Lyase</keyword>
<evidence type="ECO:0000313" key="3">
    <source>
        <dbReference type="EMBL" id="GED05914.1"/>
    </source>
</evidence>
<proteinExistence type="predicted"/>
<dbReference type="SUPFAM" id="SSF56529">
    <property type="entry name" value="FAH"/>
    <property type="match status" value="1"/>
</dbReference>
<dbReference type="GO" id="GO:0005737">
    <property type="term" value="C:cytoplasm"/>
    <property type="evidence" value="ECO:0007669"/>
    <property type="project" value="TreeGrafter"/>
</dbReference>
<dbReference type="EMBL" id="BJNY01000007">
    <property type="protein sequence ID" value="GED05914.1"/>
    <property type="molecule type" value="Genomic_DNA"/>
</dbReference>
<keyword evidence="4" id="KW-1185">Reference proteome</keyword>
<comment type="caution">
    <text evidence="3">The sequence shown here is derived from an EMBL/GenBank/DDBJ whole genome shotgun (WGS) entry which is preliminary data.</text>
</comment>
<dbReference type="InterPro" id="IPR036663">
    <property type="entry name" value="Fumarylacetoacetase_C_sf"/>
</dbReference>
<dbReference type="InterPro" id="IPR011234">
    <property type="entry name" value="Fumarylacetoacetase-like_C"/>
</dbReference>
<protein>
    <submittedName>
        <fullName evidence="3">2-keto-4-pentenoate hydratase</fullName>
    </submittedName>
</protein>
<gene>
    <name evidence="3" type="ORF">AUR04nite_14460</name>
</gene>
<dbReference type="Pfam" id="PF01557">
    <property type="entry name" value="FAA_hydrolase"/>
    <property type="match status" value="1"/>
</dbReference>
<dbReference type="Proteomes" id="UP000316612">
    <property type="component" value="Unassembled WGS sequence"/>
</dbReference>
<dbReference type="RefSeq" id="WP_170184128.1">
    <property type="nucleotide sequence ID" value="NZ_BAAAJL010000003.1"/>
</dbReference>
<dbReference type="Gene3D" id="3.90.850.10">
    <property type="entry name" value="Fumarylacetoacetase-like, C-terminal domain"/>
    <property type="match status" value="1"/>
</dbReference>
<dbReference type="GO" id="GO:0008684">
    <property type="term" value="F:2-oxopent-4-enoate hydratase activity"/>
    <property type="evidence" value="ECO:0007669"/>
    <property type="project" value="TreeGrafter"/>
</dbReference>
<dbReference type="PANTHER" id="PTHR30143:SF0">
    <property type="entry name" value="2-KETO-4-PENTENOATE HYDRATASE"/>
    <property type="match status" value="1"/>
</dbReference>
<sequence length="255" mass="25757">MEASSIQSVARNLRLATRSGAPVSTVGTETIDMDLASIIAAHGREIAESEGERVIGYKIGLTAEAVRASFNADAPVQGYLLESTLIEAGGSIATENMSNPAVEAEIAFIIGTALNNPEATIDDVIAATKAVAPAIEIVDSRWTGGPANLPMLVADNTNAAAAVVGEAVELPADIAAATSLLTVGDTEHPGSTETVMGNPLESVAWLARYLAQTADGLKPGDIILSGSMNVPAPLAGAKSATAAIAGIGSVSANFH</sequence>
<accession>A0A4Y4DPV0</accession>
<name>A0A4Y4DPV0_GLUUR</name>
<organism evidence="3 4">
    <name type="scientific">Glutamicibacter uratoxydans</name>
    <name type="common">Arthrobacter uratoxydans</name>
    <dbReference type="NCBI Taxonomy" id="43667"/>
    <lineage>
        <taxon>Bacteria</taxon>
        <taxon>Bacillati</taxon>
        <taxon>Actinomycetota</taxon>
        <taxon>Actinomycetes</taxon>
        <taxon>Micrococcales</taxon>
        <taxon>Micrococcaceae</taxon>
        <taxon>Glutamicibacter</taxon>
    </lineage>
</organism>
<evidence type="ECO:0000259" key="2">
    <source>
        <dbReference type="Pfam" id="PF01557"/>
    </source>
</evidence>
<evidence type="ECO:0000313" key="4">
    <source>
        <dbReference type="Proteomes" id="UP000316612"/>
    </source>
</evidence>
<dbReference type="PANTHER" id="PTHR30143">
    <property type="entry name" value="ACID HYDRATASE"/>
    <property type="match status" value="1"/>
</dbReference>
<reference evidence="3 4" key="1">
    <citation type="submission" date="2019-06" db="EMBL/GenBank/DDBJ databases">
        <title>Whole genome shotgun sequence of Glutamicibacter uratoxydans NBRC 15515.</title>
        <authorList>
            <person name="Hosoyama A."/>
            <person name="Uohara A."/>
            <person name="Ohji S."/>
            <person name="Ichikawa N."/>
        </authorList>
    </citation>
    <scope>NUCLEOTIDE SEQUENCE [LARGE SCALE GENOMIC DNA]</scope>
    <source>
        <strain evidence="3 4">NBRC 15515</strain>
    </source>
</reference>